<dbReference type="InterPro" id="IPR036443">
    <property type="entry name" value="Znf_RanBP2_sf"/>
</dbReference>
<evidence type="ECO:0000259" key="13">
    <source>
        <dbReference type="PROSITE" id="PS50199"/>
    </source>
</evidence>
<accession>A0AA88H039</accession>
<dbReference type="SMART" id="SM00547">
    <property type="entry name" value="ZnF_RBZ"/>
    <property type="match status" value="1"/>
</dbReference>
<evidence type="ECO:0000256" key="3">
    <source>
        <dbReference type="ARBA" id="ARBA00022737"/>
    </source>
</evidence>
<feature type="domain" description="G-patch" evidence="12">
    <location>
        <begin position="529"/>
        <end position="575"/>
    </location>
</feature>
<dbReference type="PROSITE" id="PS50199">
    <property type="entry name" value="ZF_RANBP2_2"/>
    <property type="match status" value="1"/>
</dbReference>
<dbReference type="RefSeq" id="XP_044554247.1">
    <property type="nucleotide sequence ID" value="XM_044688390.1"/>
</dbReference>
<sequence>MPQQPNNNNTGCNRNVSQQTQHNNNNNRNAQRSSYHTKSQESLKPKHTQAYEQLQEKFKNPEEIKQKFREKKRKQWEERRFVQIQPTLSVILKGLSNSANEEEIGNIIYNIHGLVPTRVRIVRDKETGQSRGFGFVDFSTVEESQMLMDSTAGGMFIGNDYVELEYSHKAAPNTNKPSEQGPEEQFSIKEQIYQDWICGHCNTQNFMHRDSCFGCSLPRDEKAQEVITKQSEHISQNDGLPPTVELIVRSLNILTTEATLLNVFGQFAPVKACRVIKDKATQISRQFGFVEFYSVEDATRVLSLCSELFIDGVRVNVAYAKRQHVPETEVTVTEDVNVAQWNALYNYTGTDERLEEKQKKIETKDEISNKSLTQCGFVFDQETGYYYNSQLNYYYDTKTGYYYDCTAGVWMYYDEEKKTYIPFPKEEAATEASTSEPTQSDIAGSKVIGPLLPQASEEQEEVVEVISSGGFVPNPKFNEQLKILEKEIEIAQLEAEPSSSSSTKQGIKRKRDVKQKESIEEVEKKEIDDGNVGKKLLEKLGWTKGEGLGRNKTGITAPISVKSVEKHSGLGFAKSNTAPSTKKRKESYQKEGMKALQKRFNEIEEKRE</sequence>
<evidence type="ECO:0000256" key="6">
    <source>
        <dbReference type="ARBA" id="ARBA00022884"/>
    </source>
</evidence>
<dbReference type="Gene3D" id="4.10.1060.10">
    <property type="entry name" value="Zinc finger, RanBP2-type"/>
    <property type="match status" value="1"/>
</dbReference>
<feature type="compositionally biased region" description="Basic and acidic residues" evidence="10">
    <location>
        <begin position="514"/>
        <end position="526"/>
    </location>
</feature>
<dbReference type="PANTHER" id="PTHR13948:SF3">
    <property type="entry name" value="FI21118P1"/>
    <property type="match status" value="1"/>
</dbReference>
<feature type="compositionally biased region" description="Polar residues" evidence="10">
    <location>
        <begin position="1"/>
        <end position="14"/>
    </location>
</feature>
<evidence type="ECO:0000256" key="9">
    <source>
        <dbReference type="PROSITE-ProRule" id="PRU00322"/>
    </source>
</evidence>
<dbReference type="InterPro" id="IPR012677">
    <property type="entry name" value="Nucleotide-bd_a/b_plait_sf"/>
</dbReference>
<feature type="compositionally biased region" description="Basic and acidic residues" evidence="10">
    <location>
        <begin position="586"/>
        <end position="608"/>
    </location>
</feature>
<dbReference type="InterPro" id="IPR035623">
    <property type="entry name" value="SUA-like_OCRE"/>
</dbReference>
<feature type="region of interest" description="Disordered" evidence="10">
    <location>
        <begin position="493"/>
        <end position="526"/>
    </location>
</feature>
<evidence type="ECO:0000259" key="11">
    <source>
        <dbReference type="PROSITE" id="PS50102"/>
    </source>
</evidence>
<evidence type="ECO:0008006" key="16">
    <source>
        <dbReference type="Google" id="ProtNLM"/>
    </source>
</evidence>
<keyword evidence="3" id="KW-0677">Repeat</keyword>
<dbReference type="InterPro" id="IPR000467">
    <property type="entry name" value="G_patch_dom"/>
</dbReference>
<dbReference type="SMART" id="SM00443">
    <property type="entry name" value="G_patch"/>
    <property type="match status" value="1"/>
</dbReference>
<dbReference type="CDD" id="cd12313">
    <property type="entry name" value="RRM1_RRM2_RBM5_like"/>
    <property type="match status" value="2"/>
</dbReference>
<dbReference type="InterPro" id="IPR001876">
    <property type="entry name" value="Znf_RanBP2"/>
</dbReference>
<dbReference type="GO" id="GO:0008270">
    <property type="term" value="F:zinc ion binding"/>
    <property type="evidence" value="ECO:0007669"/>
    <property type="project" value="UniProtKB-KW"/>
</dbReference>
<dbReference type="Gene3D" id="3.30.70.330">
    <property type="match status" value="2"/>
</dbReference>
<reference evidence="14 15" key="1">
    <citation type="journal article" date="2018" name="BMC Genomics">
        <title>The genome of Naegleria lovaniensis, the basis for a comparative approach to unravel pathogenicity factors of the human pathogenic amoeba N. fowleri.</title>
        <authorList>
            <person name="Liechti N."/>
            <person name="Schurch N."/>
            <person name="Bruggmann R."/>
            <person name="Wittwer M."/>
        </authorList>
    </citation>
    <scope>NUCLEOTIDE SEQUENCE [LARGE SCALE GENOMIC DNA]</scope>
    <source>
        <strain evidence="14 15">ATCC 30569</strain>
    </source>
</reference>
<dbReference type="InterPro" id="IPR041591">
    <property type="entry name" value="OCRE"/>
</dbReference>
<keyword evidence="7" id="KW-0539">Nucleus</keyword>
<evidence type="ECO:0000256" key="10">
    <source>
        <dbReference type="SAM" id="MobiDB-lite"/>
    </source>
</evidence>
<evidence type="ECO:0000256" key="5">
    <source>
        <dbReference type="ARBA" id="ARBA00022833"/>
    </source>
</evidence>
<evidence type="ECO:0000256" key="7">
    <source>
        <dbReference type="ARBA" id="ARBA00023242"/>
    </source>
</evidence>
<feature type="compositionally biased region" description="Low complexity" evidence="10">
    <location>
        <begin position="15"/>
        <end position="31"/>
    </location>
</feature>
<dbReference type="SMART" id="SM00360">
    <property type="entry name" value="RRM"/>
    <property type="match status" value="2"/>
</dbReference>
<gene>
    <name evidence="14" type="ORF">C9374_012605</name>
</gene>
<comment type="caution">
    <text evidence="14">The sequence shown here is derived from an EMBL/GenBank/DDBJ whole genome shotgun (WGS) entry which is preliminary data.</text>
</comment>
<keyword evidence="4 9" id="KW-0863">Zinc-finger</keyword>
<dbReference type="GO" id="GO:0003723">
    <property type="term" value="F:RNA binding"/>
    <property type="evidence" value="ECO:0007669"/>
    <property type="project" value="UniProtKB-UniRule"/>
</dbReference>
<feature type="domain" description="RanBP2-type" evidence="13">
    <location>
        <begin position="189"/>
        <end position="221"/>
    </location>
</feature>
<feature type="domain" description="RRM" evidence="11">
    <location>
        <begin position="88"/>
        <end position="169"/>
    </location>
</feature>
<keyword evidence="5" id="KW-0862">Zinc</keyword>
<dbReference type="Proteomes" id="UP000816034">
    <property type="component" value="Unassembled WGS sequence"/>
</dbReference>
<evidence type="ECO:0000256" key="2">
    <source>
        <dbReference type="ARBA" id="ARBA00022723"/>
    </source>
</evidence>
<dbReference type="Pfam" id="PF17780">
    <property type="entry name" value="OCRE"/>
    <property type="match status" value="1"/>
</dbReference>
<dbReference type="AlphaFoldDB" id="A0AA88H039"/>
<dbReference type="Pfam" id="PF01585">
    <property type="entry name" value="G-patch"/>
    <property type="match status" value="1"/>
</dbReference>
<dbReference type="CDD" id="cd16166">
    <property type="entry name" value="OCRE_SUA_like"/>
    <property type="match status" value="1"/>
</dbReference>
<keyword evidence="2" id="KW-0479">Metal-binding</keyword>
<dbReference type="SUPFAM" id="SSF90209">
    <property type="entry name" value="Ran binding protein zinc finger-like"/>
    <property type="match status" value="1"/>
</dbReference>
<evidence type="ECO:0000313" key="14">
    <source>
        <dbReference type="EMBL" id="KAG2392353.1"/>
    </source>
</evidence>
<organism evidence="14 15">
    <name type="scientific">Naegleria lovaniensis</name>
    <name type="common">Amoeba</name>
    <dbReference type="NCBI Taxonomy" id="51637"/>
    <lineage>
        <taxon>Eukaryota</taxon>
        <taxon>Discoba</taxon>
        <taxon>Heterolobosea</taxon>
        <taxon>Tetramitia</taxon>
        <taxon>Eutetramitia</taxon>
        <taxon>Vahlkampfiidae</taxon>
        <taxon>Naegleria</taxon>
    </lineage>
</organism>
<feature type="domain" description="RRM" evidence="11">
    <location>
        <begin position="244"/>
        <end position="322"/>
    </location>
</feature>
<dbReference type="PROSITE" id="PS01358">
    <property type="entry name" value="ZF_RANBP2_1"/>
    <property type="match status" value="1"/>
</dbReference>
<protein>
    <recommendedName>
        <fullName evidence="16">RNA-binding protein</fullName>
    </recommendedName>
</protein>
<dbReference type="PANTHER" id="PTHR13948">
    <property type="entry name" value="RNA-BINDING PROTEIN"/>
    <property type="match status" value="1"/>
</dbReference>
<comment type="subcellular location">
    <subcellularLocation>
        <location evidence="1">Nucleus</location>
    </subcellularLocation>
</comment>
<name>A0AA88H039_NAELO</name>
<dbReference type="SUPFAM" id="SSF54928">
    <property type="entry name" value="RNA-binding domain, RBD"/>
    <property type="match status" value="2"/>
</dbReference>
<dbReference type="Pfam" id="PF00076">
    <property type="entry name" value="RRM_1"/>
    <property type="match status" value="2"/>
</dbReference>
<dbReference type="PROSITE" id="PS50174">
    <property type="entry name" value="G_PATCH"/>
    <property type="match status" value="1"/>
</dbReference>
<dbReference type="GO" id="GO:0000398">
    <property type="term" value="P:mRNA splicing, via spliceosome"/>
    <property type="evidence" value="ECO:0007669"/>
    <property type="project" value="TreeGrafter"/>
</dbReference>
<dbReference type="EMBL" id="PYSW02000005">
    <property type="protein sequence ID" value="KAG2392353.1"/>
    <property type="molecule type" value="Genomic_DNA"/>
</dbReference>
<keyword evidence="6 8" id="KW-0694">RNA-binding</keyword>
<evidence type="ECO:0000256" key="8">
    <source>
        <dbReference type="PROSITE-ProRule" id="PRU00176"/>
    </source>
</evidence>
<feature type="region of interest" description="Disordered" evidence="10">
    <location>
        <begin position="1"/>
        <end position="45"/>
    </location>
</feature>
<evidence type="ECO:0000256" key="1">
    <source>
        <dbReference type="ARBA" id="ARBA00004123"/>
    </source>
</evidence>
<evidence type="ECO:0000256" key="4">
    <source>
        <dbReference type="ARBA" id="ARBA00022771"/>
    </source>
</evidence>
<evidence type="ECO:0000313" key="15">
    <source>
        <dbReference type="Proteomes" id="UP000816034"/>
    </source>
</evidence>
<dbReference type="PROSITE" id="PS50102">
    <property type="entry name" value="RRM"/>
    <property type="match status" value="2"/>
</dbReference>
<dbReference type="GO" id="GO:0005634">
    <property type="term" value="C:nucleus"/>
    <property type="evidence" value="ECO:0007669"/>
    <property type="project" value="UniProtKB-SubCell"/>
</dbReference>
<proteinExistence type="predicted"/>
<feature type="region of interest" description="Disordered" evidence="10">
    <location>
        <begin position="568"/>
        <end position="608"/>
    </location>
</feature>
<evidence type="ECO:0000259" key="12">
    <source>
        <dbReference type="PROSITE" id="PS50174"/>
    </source>
</evidence>
<keyword evidence="15" id="KW-1185">Reference proteome</keyword>
<dbReference type="InterPro" id="IPR000504">
    <property type="entry name" value="RRM_dom"/>
</dbReference>
<dbReference type="InterPro" id="IPR035979">
    <property type="entry name" value="RBD_domain_sf"/>
</dbReference>
<dbReference type="GeneID" id="68105059"/>